<dbReference type="InterPro" id="IPR050624">
    <property type="entry name" value="HTH-type_Tx_Regulator"/>
</dbReference>
<feature type="domain" description="HTH tetR-type" evidence="4">
    <location>
        <begin position="5"/>
        <end position="65"/>
    </location>
</feature>
<dbReference type="PROSITE" id="PS01081">
    <property type="entry name" value="HTH_TETR_1"/>
    <property type="match status" value="1"/>
</dbReference>
<dbReference type="InterPro" id="IPR036271">
    <property type="entry name" value="Tet_transcr_reg_TetR-rel_C_sf"/>
</dbReference>
<dbReference type="SUPFAM" id="SSF48498">
    <property type="entry name" value="Tetracyclin repressor-like, C-terminal domain"/>
    <property type="match status" value="1"/>
</dbReference>
<dbReference type="GO" id="GO:0003677">
    <property type="term" value="F:DNA binding"/>
    <property type="evidence" value="ECO:0007669"/>
    <property type="project" value="UniProtKB-KW"/>
</dbReference>
<organism evidence="5 6">
    <name type="scientific">Bacillus songklensis</name>
    <dbReference type="NCBI Taxonomy" id="1069116"/>
    <lineage>
        <taxon>Bacteria</taxon>
        <taxon>Bacillati</taxon>
        <taxon>Bacillota</taxon>
        <taxon>Bacilli</taxon>
        <taxon>Bacillales</taxon>
        <taxon>Bacillaceae</taxon>
        <taxon>Bacillus</taxon>
    </lineage>
</organism>
<comment type="caution">
    <text evidence="5">The sequence shown here is derived from an EMBL/GenBank/DDBJ whole genome shotgun (WGS) entry which is preliminary data.</text>
</comment>
<name>A0ABV8AZ32_9BACI</name>
<dbReference type="RefSeq" id="WP_377913447.1">
    <property type="nucleotide sequence ID" value="NZ_JBHRZT010000020.1"/>
</dbReference>
<dbReference type="InterPro" id="IPR023772">
    <property type="entry name" value="DNA-bd_HTH_TetR-type_CS"/>
</dbReference>
<keyword evidence="6" id="KW-1185">Reference proteome</keyword>
<dbReference type="PROSITE" id="PS50977">
    <property type="entry name" value="HTH_TETR_2"/>
    <property type="match status" value="1"/>
</dbReference>
<sequence>MAVKSRTKEKVLDAAVSLFNTKGFDGTSVREIAKKAKVNVANISYYFESKEGLLENLVTTFFEGYIKELEEAFICLEQQSAKQCLMTLIRYVMNYQHQHRHIARVVYREVSLDTTFIREVMTTYLAKEKYILASLLEKGIKQQEFKRSNIPYVIMQLKGMLTMPYLHSQYLSEVLYVLPHEPYFIDQYIKEMENWVHHVVCREQTRIYVNL</sequence>
<dbReference type="NCBIfam" id="NF037937">
    <property type="entry name" value="septum_RefZ"/>
    <property type="match status" value="1"/>
</dbReference>
<keyword evidence="1" id="KW-0678">Repressor</keyword>
<dbReference type="InterPro" id="IPR009057">
    <property type="entry name" value="Homeodomain-like_sf"/>
</dbReference>
<evidence type="ECO:0000256" key="1">
    <source>
        <dbReference type="ARBA" id="ARBA00022491"/>
    </source>
</evidence>
<gene>
    <name evidence="5" type="primary">refZ</name>
    <name evidence="5" type="ORF">ACFOU2_06825</name>
</gene>
<dbReference type="Gene3D" id="1.10.357.10">
    <property type="entry name" value="Tetracycline Repressor, domain 2"/>
    <property type="match status" value="1"/>
</dbReference>
<feature type="DNA-binding region" description="H-T-H motif" evidence="3">
    <location>
        <begin position="28"/>
        <end position="47"/>
    </location>
</feature>
<dbReference type="PANTHER" id="PTHR43479:SF11">
    <property type="entry name" value="ACREF_ENVCD OPERON REPRESSOR-RELATED"/>
    <property type="match status" value="1"/>
</dbReference>
<dbReference type="SUPFAM" id="SSF46689">
    <property type="entry name" value="Homeodomain-like"/>
    <property type="match status" value="1"/>
</dbReference>
<keyword evidence="2 3" id="KW-0238">DNA-binding</keyword>
<dbReference type="EMBL" id="JBHRZT010000020">
    <property type="protein sequence ID" value="MFC3883247.1"/>
    <property type="molecule type" value="Genomic_DNA"/>
</dbReference>
<protein>
    <submittedName>
        <fullName evidence="5">Forespore capture DNA-binding protein RefZ</fullName>
    </submittedName>
</protein>
<evidence type="ECO:0000259" key="4">
    <source>
        <dbReference type="PROSITE" id="PS50977"/>
    </source>
</evidence>
<dbReference type="Pfam" id="PF00440">
    <property type="entry name" value="TetR_N"/>
    <property type="match status" value="1"/>
</dbReference>
<dbReference type="InterPro" id="IPR001647">
    <property type="entry name" value="HTH_TetR"/>
</dbReference>
<dbReference type="PRINTS" id="PR00455">
    <property type="entry name" value="HTHTETR"/>
</dbReference>
<reference evidence="6" key="1">
    <citation type="journal article" date="2019" name="Int. J. Syst. Evol. Microbiol.">
        <title>The Global Catalogue of Microorganisms (GCM) 10K type strain sequencing project: providing services to taxonomists for standard genome sequencing and annotation.</title>
        <authorList>
            <consortium name="The Broad Institute Genomics Platform"/>
            <consortium name="The Broad Institute Genome Sequencing Center for Infectious Disease"/>
            <person name="Wu L."/>
            <person name="Ma J."/>
        </authorList>
    </citation>
    <scope>NUCLEOTIDE SEQUENCE [LARGE SCALE GENOMIC DNA]</scope>
    <source>
        <strain evidence="6">CCUG 61889</strain>
    </source>
</reference>
<evidence type="ECO:0000313" key="5">
    <source>
        <dbReference type="EMBL" id="MFC3883247.1"/>
    </source>
</evidence>
<proteinExistence type="predicted"/>
<dbReference type="PANTHER" id="PTHR43479">
    <property type="entry name" value="ACREF/ENVCD OPERON REPRESSOR-RELATED"/>
    <property type="match status" value="1"/>
</dbReference>
<evidence type="ECO:0000313" key="6">
    <source>
        <dbReference type="Proteomes" id="UP001595752"/>
    </source>
</evidence>
<evidence type="ECO:0000256" key="2">
    <source>
        <dbReference type="ARBA" id="ARBA00023125"/>
    </source>
</evidence>
<evidence type="ECO:0000256" key="3">
    <source>
        <dbReference type="PROSITE-ProRule" id="PRU00335"/>
    </source>
</evidence>
<dbReference type="Proteomes" id="UP001595752">
    <property type="component" value="Unassembled WGS sequence"/>
</dbReference>
<accession>A0ABV8AZ32</accession>